<keyword evidence="1" id="KW-1133">Transmembrane helix</keyword>
<feature type="transmembrane region" description="Helical" evidence="1">
    <location>
        <begin position="127"/>
        <end position="157"/>
    </location>
</feature>
<feature type="transmembrane region" description="Helical" evidence="1">
    <location>
        <begin position="169"/>
        <end position="186"/>
    </location>
</feature>
<dbReference type="NCBIfam" id="NF037982">
    <property type="entry name" value="Nramp_1"/>
    <property type="match status" value="1"/>
</dbReference>
<keyword evidence="1" id="KW-0812">Transmembrane</keyword>
<feature type="transmembrane region" description="Helical" evidence="1">
    <location>
        <begin position="517"/>
        <end position="537"/>
    </location>
</feature>
<evidence type="ECO:0000313" key="2">
    <source>
        <dbReference type="EMBL" id="BBO33726.1"/>
    </source>
</evidence>
<sequence length="577" mass="61749">MSAVPTISGVAGESCARIAAEDANWQPPETCLPSWGVADLPEPTRLAWSQWRSLIGPGIVMMGVQIGGGEWLFGPEITARYGGALMWLATIAIVLQVFYNLEVGRYALYCGEPIFTGFLRTKPGPRFWIAFFLLLSMGAMVPGLAFHAASVLTALWLNASPTEAHRAHVVGVAFACTALAFVPVLFGKKIYNTLQAIMTLKVVCVLSFCGIVSLLFVDWQAWIAIFSGFLRFGTIPSTDAATGESTVNVAQYLASNGRFPAIGLGEMAAIGAFIGYAGGGGLGNSLYGNFVRDKGWGNGANVGAIPSAFGGKNISLGHFGKVFTVTAENLRRWRGWWKVILVDQAAIWAPGCFVGMALPALLSLQFASPHPAAEAAAKPVPAATAVDQAEPAAANNVATPAAVPNPAQNFQWAAAMTTAEGMRRDVRLSAGAGQFLWTATLIAGLLVLLPSQMSVVDEVCRRWTDVIWSASPRVREQMHGGEVKRIYYTLAACYFVWCLGTLYLFGAYGTPRLMTLVIGNLGNLALAVTSFHMLWINTRWLPPAIRPGMVARVGLFCCGCFYLAVAALVFYQTVLAK</sequence>
<accession>A0A5K7XHH4</accession>
<feature type="transmembrane region" description="Helical" evidence="1">
    <location>
        <begin position="428"/>
        <end position="449"/>
    </location>
</feature>
<dbReference type="RefSeq" id="WP_152099445.1">
    <property type="nucleotide sequence ID" value="NZ_AP021861.1"/>
</dbReference>
<organism evidence="2 3">
    <name type="scientific">Lacipirellula parvula</name>
    <dbReference type="NCBI Taxonomy" id="2650471"/>
    <lineage>
        <taxon>Bacteria</taxon>
        <taxon>Pseudomonadati</taxon>
        <taxon>Planctomycetota</taxon>
        <taxon>Planctomycetia</taxon>
        <taxon>Pirellulales</taxon>
        <taxon>Lacipirellulaceae</taxon>
        <taxon>Lacipirellula</taxon>
    </lineage>
</organism>
<proteinExistence type="predicted"/>
<feature type="transmembrane region" description="Helical" evidence="1">
    <location>
        <begin position="81"/>
        <end position="99"/>
    </location>
</feature>
<protein>
    <submittedName>
        <fullName evidence="2">Uncharacterized protein</fullName>
    </submittedName>
</protein>
<dbReference type="Proteomes" id="UP000326837">
    <property type="component" value="Chromosome"/>
</dbReference>
<evidence type="ECO:0000313" key="3">
    <source>
        <dbReference type="Proteomes" id="UP000326837"/>
    </source>
</evidence>
<name>A0A5K7XHH4_9BACT</name>
<dbReference type="AlphaFoldDB" id="A0A5K7XHH4"/>
<dbReference type="KEGG" id="lpav:PLANPX_3338"/>
<feature type="transmembrane region" description="Helical" evidence="1">
    <location>
        <begin position="549"/>
        <end position="571"/>
    </location>
</feature>
<reference evidence="3" key="1">
    <citation type="submission" date="2019-10" db="EMBL/GenBank/DDBJ databases">
        <title>Lacipirellula parvula gen. nov., sp. nov., representing a lineage of planctomycetes widespread in freshwater anoxic habitats, and description of the family Lacipirellulaceae.</title>
        <authorList>
            <person name="Dedysh S.N."/>
            <person name="Kulichevskaya I.S."/>
            <person name="Beletsky A.V."/>
            <person name="Rakitin A.L."/>
            <person name="Mardanov A.V."/>
            <person name="Ivanova A.A."/>
            <person name="Saltykova V.X."/>
            <person name="Rijpstra W.I.C."/>
            <person name="Sinninghe Damste J.S."/>
            <person name="Ravin N.V."/>
        </authorList>
    </citation>
    <scope>NUCLEOTIDE SEQUENCE [LARGE SCALE GENOMIC DNA]</scope>
    <source>
        <strain evidence="3">PX69</strain>
    </source>
</reference>
<keyword evidence="1" id="KW-0472">Membrane</keyword>
<feature type="transmembrane region" description="Helical" evidence="1">
    <location>
        <begin position="198"/>
        <end position="217"/>
    </location>
</feature>
<dbReference type="EMBL" id="AP021861">
    <property type="protein sequence ID" value="BBO33726.1"/>
    <property type="molecule type" value="Genomic_DNA"/>
</dbReference>
<gene>
    <name evidence="2" type="ORF">PLANPX_3338</name>
</gene>
<feature type="transmembrane region" description="Helical" evidence="1">
    <location>
        <begin position="486"/>
        <end position="505"/>
    </location>
</feature>
<evidence type="ECO:0000256" key="1">
    <source>
        <dbReference type="SAM" id="Phobius"/>
    </source>
</evidence>
<keyword evidence="3" id="KW-1185">Reference proteome</keyword>